<dbReference type="PRINTS" id="PR01217">
    <property type="entry name" value="PRICHEXTENSN"/>
</dbReference>
<organism evidence="6 7">
    <name type="scientific">Castanea mollissima</name>
    <name type="common">Chinese chestnut</name>
    <dbReference type="NCBI Taxonomy" id="60419"/>
    <lineage>
        <taxon>Eukaryota</taxon>
        <taxon>Viridiplantae</taxon>
        <taxon>Streptophyta</taxon>
        <taxon>Embryophyta</taxon>
        <taxon>Tracheophyta</taxon>
        <taxon>Spermatophyta</taxon>
        <taxon>Magnoliopsida</taxon>
        <taxon>eudicotyledons</taxon>
        <taxon>Gunneridae</taxon>
        <taxon>Pentapetalae</taxon>
        <taxon>rosids</taxon>
        <taxon>fabids</taxon>
        <taxon>Fagales</taxon>
        <taxon>Fagaceae</taxon>
        <taxon>Castanea</taxon>
    </lineage>
</organism>
<comment type="caution">
    <text evidence="6">The sequence shown here is derived from an EMBL/GenBank/DDBJ whole genome shotgun (WGS) entry which is preliminary data.</text>
</comment>
<evidence type="ECO:0000313" key="6">
    <source>
        <dbReference type="EMBL" id="KAF3959806.1"/>
    </source>
</evidence>
<dbReference type="AlphaFoldDB" id="A0A8J4R967"/>
<dbReference type="Pfam" id="PF06470">
    <property type="entry name" value="SMC_hinge"/>
    <property type="match status" value="1"/>
</dbReference>
<evidence type="ECO:0000256" key="1">
    <source>
        <dbReference type="ARBA" id="ARBA00022741"/>
    </source>
</evidence>
<feature type="region of interest" description="Disordered" evidence="4">
    <location>
        <begin position="143"/>
        <end position="291"/>
    </location>
</feature>
<evidence type="ECO:0000256" key="4">
    <source>
        <dbReference type="SAM" id="MobiDB-lite"/>
    </source>
</evidence>
<dbReference type="InterPro" id="IPR010935">
    <property type="entry name" value="SMC_hinge"/>
</dbReference>
<evidence type="ECO:0000313" key="7">
    <source>
        <dbReference type="Proteomes" id="UP000737018"/>
    </source>
</evidence>
<proteinExistence type="predicted"/>
<keyword evidence="7" id="KW-1185">Reference proteome</keyword>
<dbReference type="GO" id="GO:0007076">
    <property type="term" value="P:mitotic chromosome condensation"/>
    <property type="evidence" value="ECO:0007669"/>
    <property type="project" value="TreeGrafter"/>
</dbReference>
<sequence length="474" mass="52081">MGAYGPLVRGPLSLKWLWVPNKKNTPAHVFLDKYREQIALMLLGQVLWQPYEAELEDLPLWCVVGRAVWTTTMSLGVLGDMPPQHEYFDWFKRVTRRFIDIPGARLILMIEGYVCLLKCHPVGMKDHKDITDVLNVVQEIGRVKPPIPKNPNEEAVTPVTAATQSLSTTERPSTSRAPAERGSRPPVGTPRVVPTPDPSPSTPHPSPSPTIPSPSPHPSPSPTIPPLTPHPYPVSDIRPPTPRSFPELSPIPSFDLGIDPTPPDSQQQEPPSHNTSTSPSSTSTHPMFRLSSKKVNDTSIWTLAGGRYSNKDIVAAVILEVVLETSKKAVLQGSIDCLTDAQKQVDVILGKLKTKIASIADIQTDIEKKKLEVLGARKMEQECIKEQDALIPIEQAARQKAKVSNQIEGMYGRMGDLGAIDVKYDVDMSMACSGLDYIVVETTGAAQACVELLRRENLGVATFMILENQVEFLP</sequence>
<dbReference type="GO" id="GO:0000796">
    <property type="term" value="C:condensin complex"/>
    <property type="evidence" value="ECO:0007669"/>
    <property type="project" value="TreeGrafter"/>
</dbReference>
<keyword evidence="2" id="KW-0067">ATP-binding</keyword>
<dbReference type="EMBL" id="JRKL02002243">
    <property type="protein sequence ID" value="KAF3959806.1"/>
    <property type="molecule type" value="Genomic_DNA"/>
</dbReference>
<reference evidence="6" key="1">
    <citation type="submission" date="2020-03" db="EMBL/GenBank/DDBJ databases">
        <title>Castanea mollissima Vanexum genome sequencing.</title>
        <authorList>
            <person name="Staton M."/>
        </authorList>
    </citation>
    <scope>NUCLEOTIDE SEQUENCE</scope>
    <source>
        <tissue evidence="6">Leaf</tissue>
    </source>
</reference>
<feature type="compositionally biased region" description="Pro residues" evidence="4">
    <location>
        <begin position="193"/>
        <end position="232"/>
    </location>
</feature>
<evidence type="ECO:0000256" key="3">
    <source>
        <dbReference type="ARBA" id="ARBA00023242"/>
    </source>
</evidence>
<feature type="compositionally biased region" description="Low complexity" evidence="4">
    <location>
        <begin position="270"/>
        <end position="286"/>
    </location>
</feature>
<dbReference type="SUPFAM" id="SSF75553">
    <property type="entry name" value="Smc hinge domain"/>
    <property type="match status" value="1"/>
</dbReference>
<feature type="compositionally biased region" description="Polar residues" evidence="4">
    <location>
        <begin position="160"/>
        <end position="176"/>
    </location>
</feature>
<accession>A0A8J4R967</accession>
<dbReference type="GO" id="GO:0005524">
    <property type="term" value="F:ATP binding"/>
    <property type="evidence" value="ECO:0007669"/>
    <property type="project" value="UniProtKB-KW"/>
</dbReference>
<dbReference type="Gene3D" id="1.20.1060.20">
    <property type="match status" value="1"/>
</dbReference>
<dbReference type="OrthoDB" id="1734949at2759"/>
<keyword evidence="3" id="KW-0539">Nucleus</keyword>
<keyword evidence="1" id="KW-0547">Nucleotide-binding</keyword>
<evidence type="ECO:0000259" key="5">
    <source>
        <dbReference type="Pfam" id="PF06470"/>
    </source>
</evidence>
<feature type="domain" description="SMC hinge" evidence="5">
    <location>
        <begin position="408"/>
        <end position="467"/>
    </location>
</feature>
<dbReference type="PANTHER" id="PTHR18937:SF172">
    <property type="entry name" value="STRUCTURAL MAINTENANCE OF CHROMOSOMES PROTEIN"/>
    <property type="match status" value="1"/>
</dbReference>
<evidence type="ECO:0000256" key="2">
    <source>
        <dbReference type="ARBA" id="ARBA00022840"/>
    </source>
</evidence>
<name>A0A8J4R967_9ROSI</name>
<dbReference type="Proteomes" id="UP000737018">
    <property type="component" value="Unassembled WGS sequence"/>
</dbReference>
<dbReference type="InterPro" id="IPR036277">
    <property type="entry name" value="SMC_hinge_sf"/>
</dbReference>
<protein>
    <recommendedName>
        <fullName evidence="5">SMC hinge domain-containing protein</fullName>
    </recommendedName>
</protein>
<gene>
    <name evidence="6" type="ORF">CMV_015414</name>
</gene>
<dbReference type="PANTHER" id="PTHR18937">
    <property type="entry name" value="STRUCTURAL MAINTENANCE OF CHROMOSOMES SMC FAMILY MEMBER"/>
    <property type="match status" value="1"/>
</dbReference>